<dbReference type="STRING" id="690879.TSACC_22748"/>
<name>A0A146GAP4_TERSA</name>
<feature type="domain" description="Cupin type-2" evidence="1">
    <location>
        <begin position="39"/>
        <end position="104"/>
    </location>
</feature>
<dbReference type="PANTHER" id="PTHR36440">
    <property type="entry name" value="PUTATIVE (AFU_ORTHOLOGUE AFUA_8G07350)-RELATED"/>
    <property type="match status" value="1"/>
</dbReference>
<keyword evidence="3" id="KW-1185">Reference proteome</keyword>
<dbReference type="PANTHER" id="PTHR36440:SF1">
    <property type="entry name" value="PUTATIVE (AFU_ORTHOLOGUE AFUA_8G07350)-RELATED"/>
    <property type="match status" value="1"/>
</dbReference>
<dbReference type="InterPro" id="IPR011051">
    <property type="entry name" value="RmlC_Cupin_sf"/>
</dbReference>
<protein>
    <submittedName>
        <fullName evidence="2">Cupin domain-containing protein</fullName>
    </submittedName>
</protein>
<dbReference type="RefSeq" id="WP_075079962.1">
    <property type="nucleotide sequence ID" value="NZ_BDCO01000002.1"/>
</dbReference>
<dbReference type="InterPro" id="IPR013096">
    <property type="entry name" value="Cupin_2"/>
</dbReference>
<dbReference type="InParanoid" id="A0A146GAP4"/>
<dbReference type="Gene3D" id="2.60.120.10">
    <property type="entry name" value="Jelly Rolls"/>
    <property type="match status" value="1"/>
</dbReference>
<dbReference type="Pfam" id="PF07883">
    <property type="entry name" value="Cupin_2"/>
    <property type="match status" value="1"/>
</dbReference>
<comment type="caution">
    <text evidence="2">The sequence shown here is derived from an EMBL/GenBank/DDBJ whole genome shotgun (WGS) entry which is preliminary data.</text>
</comment>
<dbReference type="EMBL" id="BDCO01000002">
    <property type="protein sequence ID" value="GAT34323.1"/>
    <property type="molecule type" value="Genomic_DNA"/>
</dbReference>
<dbReference type="InterPro" id="IPR053146">
    <property type="entry name" value="QDO-like"/>
</dbReference>
<evidence type="ECO:0000259" key="1">
    <source>
        <dbReference type="Pfam" id="PF07883"/>
    </source>
</evidence>
<proteinExistence type="predicted"/>
<accession>A0A146GAP4</accession>
<reference evidence="3" key="1">
    <citation type="journal article" date="2017" name="Genome Announc.">
        <title>Draft Genome Sequence of Terrimicrobium sacchariphilum NM-5T, a Facultative Anaerobic Soil Bacterium of the Class Spartobacteria.</title>
        <authorList>
            <person name="Qiu Y.L."/>
            <person name="Tourlousse D.M."/>
            <person name="Matsuura N."/>
            <person name="Ohashi A."/>
            <person name="Sekiguchi Y."/>
        </authorList>
    </citation>
    <scope>NUCLEOTIDE SEQUENCE [LARGE SCALE GENOMIC DNA]</scope>
    <source>
        <strain evidence="3">NM-5</strain>
    </source>
</reference>
<sequence length="148" mass="16270">MDPVFTRSSQARVFHAFGEQMTLLLDGGQTGGQFTSFVEVTQPGGGPPPHRHDCEDEWFYILEGRVSFLMEGEWIEADAGDTVFAPRGKVHTFRNDTATPTRMLIHAAPSGFEQFFIEAAAEFAKPDGPDVPAAIAIAEKYGIHFVQP</sequence>
<evidence type="ECO:0000313" key="3">
    <source>
        <dbReference type="Proteomes" id="UP000076023"/>
    </source>
</evidence>
<dbReference type="OrthoDB" id="9794183at2"/>
<organism evidence="2 3">
    <name type="scientific">Terrimicrobium sacchariphilum</name>
    <dbReference type="NCBI Taxonomy" id="690879"/>
    <lineage>
        <taxon>Bacteria</taxon>
        <taxon>Pseudomonadati</taxon>
        <taxon>Verrucomicrobiota</taxon>
        <taxon>Terrimicrobiia</taxon>
        <taxon>Terrimicrobiales</taxon>
        <taxon>Terrimicrobiaceae</taxon>
        <taxon>Terrimicrobium</taxon>
    </lineage>
</organism>
<dbReference type="AlphaFoldDB" id="A0A146GAP4"/>
<dbReference type="Proteomes" id="UP000076023">
    <property type="component" value="Unassembled WGS sequence"/>
</dbReference>
<evidence type="ECO:0000313" key="2">
    <source>
        <dbReference type="EMBL" id="GAT34323.1"/>
    </source>
</evidence>
<dbReference type="InterPro" id="IPR014710">
    <property type="entry name" value="RmlC-like_jellyroll"/>
</dbReference>
<gene>
    <name evidence="2" type="ORF">TSACC_22748</name>
</gene>
<dbReference type="SUPFAM" id="SSF51182">
    <property type="entry name" value="RmlC-like cupins"/>
    <property type="match status" value="1"/>
</dbReference>